<evidence type="ECO:0000313" key="2">
    <source>
        <dbReference type="EMBL" id="MBE1487625.1"/>
    </source>
</evidence>
<feature type="transmembrane region" description="Helical" evidence="1">
    <location>
        <begin position="52"/>
        <end position="75"/>
    </location>
</feature>
<dbReference type="Pfam" id="PF19744">
    <property type="entry name" value="DUF6232"/>
    <property type="match status" value="1"/>
</dbReference>
<organism evidence="2 3">
    <name type="scientific">Plantactinospora soyae</name>
    <dbReference type="NCBI Taxonomy" id="1544732"/>
    <lineage>
        <taxon>Bacteria</taxon>
        <taxon>Bacillati</taxon>
        <taxon>Actinomycetota</taxon>
        <taxon>Actinomycetes</taxon>
        <taxon>Micromonosporales</taxon>
        <taxon>Micromonosporaceae</taxon>
        <taxon>Plantactinospora</taxon>
    </lineage>
</organism>
<reference evidence="2" key="1">
    <citation type="submission" date="2020-10" db="EMBL/GenBank/DDBJ databases">
        <title>Sequencing the genomes of 1000 actinobacteria strains.</title>
        <authorList>
            <person name="Klenk H.-P."/>
        </authorList>
    </citation>
    <scope>NUCLEOTIDE SEQUENCE</scope>
    <source>
        <strain evidence="2">DSM 46832</strain>
    </source>
</reference>
<evidence type="ECO:0000313" key="3">
    <source>
        <dbReference type="Proteomes" id="UP000649753"/>
    </source>
</evidence>
<keyword evidence="1" id="KW-1133">Transmembrane helix</keyword>
<feature type="transmembrane region" description="Helical" evidence="1">
    <location>
        <begin position="81"/>
        <end position="102"/>
    </location>
</feature>
<keyword evidence="1" id="KW-0812">Transmembrane</keyword>
<name>A0A927M691_9ACTN</name>
<sequence>MTLYYRDDTVRVTSEVIHANGHSVPVAKVAYVWHARGPGSARTRGRLAGRGVLIFLLSIPPLVAMVCVLSLAYSAQDRGQWKIAALVLAVCAVGALALYPFLELPLYWLDRSYERGTRVQELWVQYQGQEVMLLRSSDALRFGQIYRAVQRAIEQHSPEG</sequence>
<dbReference type="RefSeq" id="WP_192767438.1">
    <property type="nucleotide sequence ID" value="NZ_JADBEB010000001.1"/>
</dbReference>
<dbReference type="Proteomes" id="UP000649753">
    <property type="component" value="Unassembled WGS sequence"/>
</dbReference>
<keyword evidence="3" id="KW-1185">Reference proteome</keyword>
<comment type="caution">
    <text evidence="2">The sequence shown here is derived from an EMBL/GenBank/DDBJ whole genome shotgun (WGS) entry which is preliminary data.</text>
</comment>
<gene>
    <name evidence="2" type="ORF">H4W31_003263</name>
</gene>
<dbReference type="InterPro" id="IPR045629">
    <property type="entry name" value="DUF6232"/>
</dbReference>
<dbReference type="AlphaFoldDB" id="A0A927M691"/>
<protein>
    <submittedName>
        <fullName evidence="2">Uncharacterized protein</fullName>
    </submittedName>
</protein>
<evidence type="ECO:0000256" key="1">
    <source>
        <dbReference type="SAM" id="Phobius"/>
    </source>
</evidence>
<dbReference type="EMBL" id="JADBEB010000001">
    <property type="protein sequence ID" value="MBE1487625.1"/>
    <property type="molecule type" value="Genomic_DNA"/>
</dbReference>
<proteinExistence type="predicted"/>
<accession>A0A927M691</accession>
<keyword evidence="1" id="KW-0472">Membrane</keyword>